<dbReference type="SUPFAM" id="SSF52172">
    <property type="entry name" value="CheY-like"/>
    <property type="match status" value="1"/>
</dbReference>
<evidence type="ECO:0000256" key="1">
    <source>
        <dbReference type="ARBA" id="ARBA00023125"/>
    </source>
</evidence>
<dbReference type="InterPro" id="IPR018490">
    <property type="entry name" value="cNMP-bd_dom_sf"/>
</dbReference>
<sequence>MYILLTGPPGLFREGVEALLRGFAQDGEVLASNCLTTSWPNNRKPDCVVMDGDCLRVASDELEAARRHSRTTPVIVLLSNAQRQHVDELIAAGVSGCVEKSASSELLFSALRLAFAGGVYLPRSLVAASLHEPFAAAEADVDANANADPNADADADALRGLPYPDPHLHLTPRQIEVLALLTRGRSNKVIARQLDVSEATVKTHLTTIFKALNVSSRGEASIVAARMERIRDAQVDKAINGRITVGRLLANMKSQHFRSGQVLFRKGDTSTELFYVEKGTVRLSELGIDIGAGTVLGEIGLFSPEHRRTSTAVCKTDCEMKTVSAPDAIRFYYREPEFAIYLIQLIASRLQADKSRRP</sequence>
<dbReference type="Gene3D" id="2.60.120.10">
    <property type="entry name" value="Jelly Rolls"/>
    <property type="match status" value="1"/>
</dbReference>
<protein>
    <submittedName>
        <fullName evidence="6">LuxR C-terminal-related transcriptional regulator</fullName>
    </submittedName>
</protein>
<keyword evidence="7" id="KW-1185">Reference proteome</keyword>
<dbReference type="Gene3D" id="1.10.10.10">
    <property type="entry name" value="Winged helix-like DNA-binding domain superfamily/Winged helix DNA-binding domain"/>
    <property type="match status" value="1"/>
</dbReference>
<dbReference type="SMART" id="SM00421">
    <property type="entry name" value="HTH_LUXR"/>
    <property type="match status" value="1"/>
</dbReference>
<name>A0ABS8K6W3_9BURK</name>
<dbReference type="InterPro" id="IPR000792">
    <property type="entry name" value="Tscrpt_reg_LuxR_C"/>
</dbReference>
<feature type="domain" description="Cyclic nucleotide-binding" evidence="3">
    <location>
        <begin position="247"/>
        <end position="324"/>
    </location>
</feature>
<keyword evidence="1" id="KW-0238">DNA-binding</keyword>
<dbReference type="PANTHER" id="PTHR43214:SF42">
    <property type="entry name" value="TRANSCRIPTIONAL REGULATORY PROTEIN DESR"/>
    <property type="match status" value="1"/>
</dbReference>
<dbReference type="SMART" id="SM00100">
    <property type="entry name" value="cNMP"/>
    <property type="match status" value="1"/>
</dbReference>
<dbReference type="InterPro" id="IPR000595">
    <property type="entry name" value="cNMP-bd_dom"/>
</dbReference>
<dbReference type="InterPro" id="IPR036388">
    <property type="entry name" value="WH-like_DNA-bd_sf"/>
</dbReference>
<accession>A0ABS8K6W3</accession>
<reference evidence="6 7" key="1">
    <citation type="submission" date="2021-11" db="EMBL/GenBank/DDBJ databases">
        <authorList>
            <person name="Oh E.-T."/>
            <person name="Kim S.-B."/>
        </authorList>
    </citation>
    <scope>NUCLEOTIDE SEQUENCE [LARGE SCALE GENOMIC DNA]</scope>
    <source>
        <strain evidence="6 7">MMS20-SJTN17</strain>
    </source>
</reference>
<keyword evidence="2" id="KW-0597">Phosphoprotein</keyword>
<dbReference type="CDD" id="cd00038">
    <property type="entry name" value="CAP_ED"/>
    <property type="match status" value="1"/>
</dbReference>
<gene>
    <name evidence="6" type="ORF">LJ655_01050</name>
</gene>
<organism evidence="6 7">
    <name type="scientific">Paraburkholderia translucens</name>
    <dbReference type="NCBI Taxonomy" id="2886945"/>
    <lineage>
        <taxon>Bacteria</taxon>
        <taxon>Pseudomonadati</taxon>
        <taxon>Pseudomonadota</taxon>
        <taxon>Betaproteobacteria</taxon>
        <taxon>Burkholderiales</taxon>
        <taxon>Burkholderiaceae</taxon>
        <taxon>Paraburkholderia</taxon>
    </lineage>
</organism>
<feature type="domain" description="Response regulatory" evidence="5">
    <location>
        <begin position="1"/>
        <end position="115"/>
    </location>
</feature>
<dbReference type="InterPro" id="IPR016032">
    <property type="entry name" value="Sig_transdc_resp-reg_C-effctor"/>
</dbReference>
<evidence type="ECO:0000259" key="4">
    <source>
        <dbReference type="PROSITE" id="PS50043"/>
    </source>
</evidence>
<dbReference type="Proteomes" id="UP001430614">
    <property type="component" value="Unassembled WGS sequence"/>
</dbReference>
<dbReference type="InterPro" id="IPR011006">
    <property type="entry name" value="CheY-like_superfamily"/>
</dbReference>
<dbReference type="RefSeq" id="WP_230559804.1">
    <property type="nucleotide sequence ID" value="NZ_JAJITC010000001.1"/>
</dbReference>
<dbReference type="Pfam" id="PF00196">
    <property type="entry name" value="GerE"/>
    <property type="match status" value="1"/>
</dbReference>
<dbReference type="Gene3D" id="3.40.50.2300">
    <property type="match status" value="1"/>
</dbReference>
<proteinExistence type="predicted"/>
<dbReference type="PANTHER" id="PTHR43214">
    <property type="entry name" value="TWO-COMPONENT RESPONSE REGULATOR"/>
    <property type="match status" value="1"/>
</dbReference>
<evidence type="ECO:0000313" key="7">
    <source>
        <dbReference type="Proteomes" id="UP001430614"/>
    </source>
</evidence>
<dbReference type="SUPFAM" id="SSF46894">
    <property type="entry name" value="C-terminal effector domain of the bipartite response regulators"/>
    <property type="match status" value="1"/>
</dbReference>
<dbReference type="PRINTS" id="PR00038">
    <property type="entry name" value="HTHLUXR"/>
</dbReference>
<comment type="caution">
    <text evidence="6">The sequence shown here is derived from an EMBL/GenBank/DDBJ whole genome shotgun (WGS) entry which is preliminary data.</text>
</comment>
<feature type="domain" description="HTH luxR-type" evidence="4">
    <location>
        <begin position="163"/>
        <end position="228"/>
    </location>
</feature>
<dbReference type="EMBL" id="JAJITC010000001">
    <property type="protein sequence ID" value="MCC8400491.1"/>
    <property type="molecule type" value="Genomic_DNA"/>
</dbReference>
<evidence type="ECO:0000259" key="3">
    <source>
        <dbReference type="PROSITE" id="PS50042"/>
    </source>
</evidence>
<feature type="modified residue" description="4-aspartylphosphate" evidence="2">
    <location>
        <position position="51"/>
    </location>
</feature>
<dbReference type="PROSITE" id="PS50110">
    <property type="entry name" value="RESPONSE_REGULATORY"/>
    <property type="match status" value="1"/>
</dbReference>
<evidence type="ECO:0000313" key="6">
    <source>
        <dbReference type="EMBL" id="MCC8400491.1"/>
    </source>
</evidence>
<dbReference type="CDD" id="cd06170">
    <property type="entry name" value="LuxR_C_like"/>
    <property type="match status" value="1"/>
</dbReference>
<dbReference type="InterPro" id="IPR014710">
    <property type="entry name" value="RmlC-like_jellyroll"/>
</dbReference>
<dbReference type="InterPro" id="IPR039420">
    <property type="entry name" value="WalR-like"/>
</dbReference>
<dbReference type="Pfam" id="PF00027">
    <property type="entry name" value="cNMP_binding"/>
    <property type="match status" value="1"/>
</dbReference>
<evidence type="ECO:0000259" key="5">
    <source>
        <dbReference type="PROSITE" id="PS50110"/>
    </source>
</evidence>
<dbReference type="PROSITE" id="PS50043">
    <property type="entry name" value="HTH_LUXR_2"/>
    <property type="match status" value="1"/>
</dbReference>
<dbReference type="InterPro" id="IPR001789">
    <property type="entry name" value="Sig_transdc_resp-reg_receiver"/>
</dbReference>
<dbReference type="PROSITE" id="PS50042">
    <property type="entry name" value="CNMP_BINDING_3"/>
    <property type="match status" value="1"/>
</dbReference>
<dbReference type="SUPFAM" id="SSF51206">
    <property type="entry name" value="cAMP-binding domain-like"/>
    <property type="match status" value="1"/>
</dbReference>
<evidence type="ECO:0000256" key="2">
    <source>
        <dbReference type="PROSITE-ProRule" id="PRU00169"/>
    </source>
</evidence>